<dbReference type="GeneID" id="94344188"/>
<dbReference type="AlphaFoldDB" id="A0A976FIX4"/>
<dbReference type="InterPro" id="IPR032533">
    <property type="entry name" value="DUF4954"/>
</dbReference>
<dbReference type="RefSeq" id="XP_067816900.1">
    <property type="nucleotide sequence ID" value="XM_067958517.1"/>
</dbReference>
<evidence type="ECO:0000259" key="1">
    <source>
        <dbReference type="Pfam" id="PF16314"/>
    </source>
</evidence>
<comment type="caution">
    <text evidence="2">The sequence shown here is derived from an EMBL/GenBank/DDBJ whole genome shotgun (WGS) entry which is preliminary data.</text>
</comment>
<name>A0A976FIX4_BRELC</name>
<dbReference type="Pfam" id="PF16314">
    <property type="entry name" value="DUF4954"/>
    <property type="match status" value="1"/>
</dbReference>
<accession>A0A976FIX4</accession>
<organism evidence="2 3">
    <name type="scientific">Bremia lactucae</name>
    <name type="common">Lettuce downy mildew</name>
    <dbReference type="NCBI Taxonomy" id="4779"/>
    <lineage>
        <taxon>Eukaryota</taxon>
        <taxon>Sar</taxon>
        <taxon>Stramenopiles</taxon>
        <taxon>Oomycota</taxon>
        <taxon>Peronosporomycetes</taxon>
        <taxon>Peronosporales</taxon>
        <taxon>Peronosporaceae</taxon>
        <taxon>Bremia</taxon>
    </lineage>
</organism>
<keyword evidence="3" id="KW-1185">Reference proteome</keyword>
<evidence type="ECO:0000313" key="2">
    <source>
        <dbReference type="EMBL" id="TDH67401.1"/>
    </source>
</evidence>
<evidence type="ECO:0000313" key="3">
    <source>
        <dbReference type="Proteomes" id="UP000294530"/>
    </source>
</evidence>
<gene>
    <name evidence="2" type="ORF">CCR75_000409</name>
</gene>
<feature type="domain" description="DUF4954" evidence="1">
    <location>
        <begin position="40"/>
        <end position="270"/>
    </location>
</feature>
<proteinExistence type="predicted"/>
<dbReference type="EMBL" id="SHOA02000006">
    <property type="protein sequence ID" value="TDH67401.1"/>
    <property type="molecule type" value="Genomic_DNA"/>
</dbReference>
<reference evidence="2 3" key="1">
    <citation type="journal article" date="2021" name="Genome Biol.">
        <title>AFLAP: assembly-free linkage analysis pipeline using k-mers from genome sequencing data.</title>
        <authorList>
            <person name="Fletcher K."/>
            <person name="Zhang L."/>
            <person name="Gil J."/>
            <person name="Han R."/>
            <person name="Cavanaugh K."/>
            <person name="Michelmore R."/>
        </authorList>
    </citation>
    <scope>NUCLEOTIDE SEQUENCE [LARGE SCALE GENOMIC DNA]</scope>
    <source>
        <strain evidence="2 3">SF5</strain>
    </source>
</reference>
<sequence>METTLKIMEPIQHDFKALLATDHVIYVQSCREIFSSSFYPLSDSEVRALIANGNSADDWSNVRKVDAHMPLETSRVHQNSFHSRVVFGQFSNSFQHDVDGIPFPCGVYNSTLSNVVVLDNALVKDTQVLRNVLVAARASVIQCGSVTGPKEKRMVSCSNGNLIHVGVELGGRDLRILADLPFALGSAVVTTRENIEFLKAYDSFVEKYVAAVQAPMAIIASNARVRGCFRVHETFVGDYAIVEDSNVANSTILSTKAEPSFIQMKCIVPDQEFYHGEGVFFGLGCNVKFPSNFVKAPYLVIATAVTTLPQLVTMPFALIRSPAHVILTLSPAINEIIPGWVLSKSVYSILRNENKYLSRNKSKRTHIETRIFRPEIIDYMKDARAELEAAAGMAIHHLSNGEAVYTDEQVRGLGKNYMVESSRQEGIHAYTFFIKLYALEAVLKLVESGRVSVDDFIGTTESCCHELTTLAEEFEATTCIRTCLSYLILMKTEVAKKAAEGKARDDVRGQKIIPDYAFVHKPITDEAIILDANRSVDDIKERVAVLLAQKKL</sequence>
<protein>
    <recommendedName>
        <fullName evidence="1">DUF4954 domain-containing protein</fullName>
    </recommendedName>
</protein>
<dbReference type="Proteomes" id="UP000294530">
    <property type="component" value="Unassembled WGS sequence"/>
</dbReference>
<dbReference type="OrthoDB" id="118763at2759"/>
<dbReference type="KEGG" id="blac:94344188"/>